<organism evidence="2 3">
    <name type="scientific">Paraburkholderia steynii</name>
    <dbReference type="NCBI Taxonomy" id="1245441"/>
    <lineage>
        <taxon>Bacteria</taxon>
        <taxon>Pseudomonadati</taxon>
        <taxon>Pseudomonadota</taxon>
        <taxon>Betaproteobacteria</taxon>
        <taxon>Burkholderiales</taxon>
        <taxon>Burkholderiaceae</taxon>
        <taxon>Paraburkholderia</taxon>
    </lineage>
</organism>
<dbReference type="Proteomes" id="UP000198900">
    <property type="component" value="Unassembled WGS sequence"/>
</dbReference>
<sequence length="74" mass="8208">MNLDIMVDGITINDRSSSSAETGKYRFKHTRFAISHLTWKPSPWSVTPHAHSRGGRTSLSTSRSSGATLLQHKL</sequence>
<dbReference type="AlphaFoldDB" id="A0A7Z7FPN2"/>
<gene>
    <name evidence="2" type="ORF">SAMN04487926_1618</name>
</gene>
<keyword evidence="3" id="KW-1185">Reference proteome</keyword>
<protein>
    <submittedName>
        <fullName evidence="2">Uncharacterized protein</fullName>
    </submittedName>
</protein>
<accession>A0A7Z7FPN2</accession>
<comment type="caution">
    <text evidence="2">The sequence shown here is derived from an EMBL/GenBank/DDBJ whole genome shotgun (WGS) entry which is preliminary data.</text>
</comment>
<proteinExistence type="predicted"/>
<evidence type="ECO:0000256" key="1">
    <source>
        <dbReference type="SAM" id="MobiDB-lite"/>
    </source>
</evidence>
<evidence type="ECO:0000313" key="2">
    <source>
        <dbReference type="EMBL" id="SDJ54367.1"/>
    </source>
</evidence>
<reference evidence="2" key="1">
    <citation type="submission" date="2016-10" db="EMBL/GenBank/DDBJ databases">
        <authorList>
            <person name="Varghese N."/>
            <person name="Submissions S."/>
        </authorList>
    </citation>
    <scope>NUCLEOTIDE SEQUENCE [LARGE SCALE GENOMIC DNA]</scope>
    <source>
        <strain evidence="2">YR281</strain>
    </source>
</reference>
<feature type="compositionally biased region" description="Low complexity" evidence="1">
    <location>
        <begin position="55"/>
        <end position="74"/>
    </location>
</feature>
<name>A0A7Z7FPN2_9BURK</name>
<dbReference type="EMBL" id="FNDI01000061">
    <property type="protein sequence ID" value="SDJ54367.1"/>
    <property type="molecule type" value="Genomic_DNA"/>
</dbReference>
<evidence type="ECO:0000313" key="3">
    <source>
        <dbReference type="Proteomes" id="UP000198900"/>
    </source>
</evidence>
<feature type="region of interest" description="Disordered" evidence="1">
    <location>
        <begin position="45"/>
        <end position="74"/>
    </location>
</feature>